<dbReference type="InterPro" id="IPR029064">
    <property type="entry name" value="Ribosomal_eL30-like_sf"/>
</dbReference>
<dbReference type="GO" id="GO:0005840">
    <property type="term" value="C:ribosome"/>
    <property type="evidence" value="ECO:0007669"/>
    <property type="project" value="UniProtKB-KW"/>
</dbReference>
<organism evidence="2 3">
    <name type="scientific">Sciurus carolinensis</name>
    <name type="common">Eastern gray squirrel</name>
    <dbReference type="NCBI Taxonomy" id="30640"/>
    <lineage>
        <taxon>Eukaryota</taxon>
        <taxon>Metazoa</taxon>
        <taxon>Chordata</taxon>
        <taxon>Craniata</taxon>
        <taxon>Vertebrata</taxon>
        <taxon>Euteleostomi</taxon>
        <taxon>Mammalia</taxon>
        <taxon>Eutheria</taxon>
        <taxon>Euarchontoglires</taxon>
        <taxon>Glires</taxon>
        <taxon>Rodentia</taxon>
        <taxon>Sciuromorpha</taxon>
        <taxon>Sciuridae</taxon>
        <taxon>Sciurinae</taxon>
        <taxon>Sciurini</taxon>
        <taxon>Sciurus</taxon>
    </lineage>
</organism>
<dbReference type="AlphaFoldDB" id="A0AA41T7B7"/>
<evidence type="ECO:0000313" key="2">
    <source>
        <dbReference type="EMBL" id="MBZ3890698.1"/>
    </source>
</evidence>
<keyword evidence="2" id="KW-0687">Ribonucleoprotein</keyword>
<proteinExistence type="predicted"/>
<reference evidence="2" key="1">
    <citation type="submission" date="2020-03" db="EMBL/GenBank/DDBJ databases">
        <title>Studies in the Genomics of Life Span.</title>
        <authorList>
            <person name="Glass D."/>
        </authorList>
    </citation>
    <scope>NUCLEOTIDE SEQUENCE</scope>
    <source>
        <strain evidence="2">SUZIE</strain>
        <tissue evidence="2">Muscle</tissue>
    </source>
</reference>
<dbReference type="EMBL" id="JAATJV010442262">
    <property type="protein sequence ID" value="MBZ3890698.1"/>
    <property type="molecule type" value="Genomic_DNA"/>
</dbReference>
<keyword evidence="2" id="KW-0689">Ribosomal protein</keyword>
<name>A0AA41T7B7_SCICA</name>
<protein>
    <submittedName>
        <fullName evidence="2">60S ribosomal protein L7a</fullName>
    </submittedName>
</protein>
<accession>A0AA41T7B7</accession>
<dbReference type="Proteomes" id="UP001166674">
    <property type="component" value="Unassembled WGS sequence"/>
</dbReference>
<dbReference type="Gene3D" id="3.30.1330.30">
    <property type="match status" value="1"/>
</dbReference>
<feature type="region of interest" description="Disordered" evidence="1">
    <location>
        <begin position="40"/>
        <end position="60"/>
    </location>
</feature>
<evidence type="ECO:0000256" key="1">
    <source>
        <dbReference type="SAM" id="MobiDB-lite"/>
    </source>
</evidence>
<sequence length="123" mass="12906">MSPIRPQILPAGINTVTILVENKKAQLVAGCPACPVSQDGRPLLPHQGEGQAGKSGSQETCTPVAFTQVNSEVKGALAKLVEAIRTNSNDRCDESLRHRGGKVLGPKSMARIAKLGKANAKII</sequence>
<evidence type="ECO:0000313" key="3">
    <source>
        <dbReference type="Proteomes" id="UP001166674"/>
    </source>
</evidence>
<keyword evidence="3" id="KW-1185">Reference proteome</keyword>
<gene>
    <name evidence="2" type="ORF">SUZIE_209260</name>
</gene>
<comment type="caution">
    <text evidence="2">The sequence shown here is derived from an EMBL/GenBank/DDBJ whole genome shotgun (WGS) entry which is preliminary data.</text>
</comment>